<dbReference type="WBParaSite" id="SPAL_0001634900.1">
    <property type="protein sequence ID" value="SPAL_0001634900.1"/>
    <property type="gene ID" value="SPAL_0001634900"/>
</dbReference>
<dbReference type="AlphaFoldDB" id="A0A0N5CER2"/>
<evidence type="ECO:0000313" key="2">
    <source>
        <dbReference type="Proteomes" id="UP000046392"/>
    </source>
</evidence>
<feature type="signal peptide" evidence="1">
    <location>
        <begin position="1"/>
        <end position="19"/>
    </location>
</feature>
<keyword evidence="1" id="KW-0732">Signal</keyword>
<name>A0A0N5CER2_STREA</name>
<protein>
    <submittedName>
        <fullName evidence="3">Uncharacterized protein</fullName>
    </submittedName>
</protein>
<evidence type="ECO:0000313" key="3">
    <source>
        <dbReference type="WBParaSite" id="SPAL_0001634900.1"/>
    </source>
</evidence>
<reference evidence="3" key="1">
    <citation type="submission" date="2017-02" db="UniProtKB">
        <authorList>
            <consortium name="WormBaseParasite"/>
        </authorList>
    </citation>
    <scope>IDENTIFICATION</scope>
</reference>
<accession>A0A0N5CER2</accession>
<sequence>MNFLVLFFSSLFFLTLISGESKYSNLSICLPYQACRGQVKLFHILENSLETTTLTNNVIEGSGEGSGENFPFYDEFVEPLTKFNYEGSSEINDTPICRCPEAEDTDEGYEESCNYDEKSRVMNIDKSVQLSFCEPIKKLYPSECFGRRNVLRVIGEVHESGETLTSVADSVIFCHCKSETFTRIAIEPWPGLGGYSFTYKCL</sequence>
<feature type="chain" id="PRO_5005896016" evidence="1">
    <location>
        <begin position="20"/>
        <end position="202"/>
    </location>
</feature>
<dbReference type="Proteomes" id="UP000046392">
    <property type="component" value="Unplaced"/>
</dbReference>
<keyword evidence="2" id="KW-1185">Reference proteome</keyword>
<proteinExistence type="predicted"/>
<evidence type="ECO:0000256" key="1">
    <source>
        <dbReference type="SAM" id="SignalP"/>
    </source>
</evidence>
<organism evidence="2 3">
    <name type="scientific">Strongyloides papillosus</name>
    <name type="common">Intestinal threadworm</name>
    <dbReference type="NCBI Taxonomy" id="174720"/>
    <lineage>
        <taxon>Eukaryota</taxon>
        <taxon>Metazoa</taxon>
        <taxon>Ecdysozoa</taxon>
        <taxon>Nematoda</taxon>
        <taxon>Chromadorea</taxon>
        <taxon>Rhabditida</taxon>
        <taxon>Tylenchina</taxon>
        <taxon>Panagrolaimomorpha</taxon>
        <taxon>Strongyloidoidea</taxon>
        <taxon>Strongyloididae</taxon>
        <taxon>Strongyloides</taxon>
    </lineage>
</organism>